<dbReference type="CDD" id="cd06587">
    <property type="entry name" value="VOC"/>
    <property type="match status" value="1"/>
</dbReference>
<dbReference type="Pfam" id="PF18029">
    <property type="entry name" value="Glyoxalase_6"/>
    <property type="match status" value="1"/>
</dbReference>
<accession>A0A3E3HYF6</accession>
<feature type="domain" description="Glyoxalase-like" evidence="1">
    <location>
        <begin position="10"/>
        <end position="123"/>
    </location>
</feature>
<organism evidence="2 3">
    <name type="scientific">Eisenbergiella massiliensis</name>
    <dbReference type="NCBI Taxonomy" id="1720294"/>
    <lineage>
        <taxon>Bacteria</taxon>
        <taxon>Bacillati</taxon>
        <taxon>Bacillota</taxon>
        <taxon>Clostridia</taxon>
        <taxon>Lachnospirales</taxon>
        <taxon>Lachnospiraceae</taxon>
        <taxon>Eisenbergiella</taxon>
    </lineage>
</organism>
<dbReference type="EMBL" id="QVLV01000020">
    <property type="protein sequence ID" value="RGE56861.1"/>
    <property type="molecule type" value="Genomic_DNA"/>
</dbReference>
<evidence type="ECO:0000313" key="2">
    <source>
        <dbReference type="EMBL" id="RGE56861.1"/>
    </source>
</evidence>
<comment type="caution">
    <text evidence="2">The sequence shown here is derived from an EMBL/GenBank/DDBJ whole genome shotgun (WGS) entry which is preliminary data.</text>
</comment>
<protein>
    <submittedName>
        <fullName evidence="2">VOC family protein</fullName>
    </submittedName>
</protein>
<name>A0A3E3HYF6_9FIRM</name>
<dbReference type="RefSeq" id="WP_117545470.1">
    <property type="nucleotide sequence ID" value="NZ_JBKUNB010000025.1"/>
</dbReference>
<dbReference type="PANTHER" id="PTHR35908">
    <property type="entry name" value="HYPOTHETICAL FUSION PROTEIN"/>
    <property type="match status" value="1"/>
</dbReference>
<dbReference type="AlphaFoldDB" id="A0A3E3HYF6"/>
<dbReference type="GeneID" id="97989484"/>
<dbReference type="InterPro" id="IPR041581">
    <property type="entry name" value="Glyoxalase_6"/>
</dbReference>
<dbReference type="Gene3D" id="3.10.180.10">
    <property type="entry name" value="2,3-Dihydroxybiphenyl 1,2-Dioxygenase, domain 1"/>
    <property type="match status" value="1"/>
</dbReference>
<sequence length="130" mass="14947">MALNLMGWNVVLDSNHADELSAFYEKLLGWTRFKGEEYTVLVNLEQTGTPTWITIQQVDDYVPPVWPATLDAQQQMAHLDFHVQDVEEGVKYALSCGASLSEYQYDDRWRVMIDPAGHPFCILPPIMPWM</sequence>
<dbReference type="InterPro" id="IPR029068">
    <property type="entry name" value="Glyas_Bleomycin-R_OHBP_Dase"/>
</dbReference>
<dbReference type="PANTHER" id="PTHR35908:SF1">
    <property type="entry name" value="CONSERVED PROTEIN"/>
    <property type="match status" value="1"/>
</dbReference>
<dbReference type="Proteomes" id="UP000260812">
    <property type="component" value="Unassembled WGS sequence"/>
</dbReference>
<keyword evidence="3" id="KW-1185">Reference proteome</keyword>
<gene>
    <name evidence="2" type="ORF">DXC51_22130</name>
</gene>
<proteinExistence type="predicted"/>
<evidence type="ECO:0000313" key="3">
    <source>
        <dbReference type="Proteomes" id="UP000260812"/>
    </source>
</evidence>
<evidence type="ECO:0000259" key="1">
    <source>
        <dbReference type="Pfam" id="PF18029"/>
    </source>
</evidence>
<reference evidence="2" key="1">
    <citation type="submission" date="2018-08" db="EMBL/GenBank/DDBJ databases">
        <title>A genome reference for cultivated species of the human gut microbiota.</title>
        <authorList>
            <person name="Zou Y."/>
            <person name="Xue W."/>
            <person name="Luo G."/>
        </authorList>
    </citation>
    <scope>NUCLEOTIDE SEQUENCE [LARGE SCALE GENOMIC DNA]</scope>
    <source>
        <strain evidence="2">TF05-5AC</strain>
    </source>
</reference>
<dbReference type="SUPFAM" id="SSF54593">
    <property type="entry name" value="Glyoxalase/Bleomycin resistance protein/Dihydroxybiphenyl dioxygenase"/>
    <property type="match status" value="1"/>
</dbReference>